<evidence type="ECO:0000256" key="1">
    <source>
        <dbReference type="ARBA" id="ARBA00009235"/>
    </source>
</evidence>
<dbReference type="GO" id="GO:0016853">
    <property type="term" value="F:isomerase activity"/>
    <property type="evidence" value="ECO:0007669"/>
    <property type="project" value="UniProtKB-KW"/>
</dbReference>
<dbReference type="SUPFAM" id="SSF53697">
    <property type="entry name" value="SIS domain"/>
    <property type="match status" value="1"/>
</dbReference>
<name>A0A9D2B9Q9_9FIRM</name>
<sequence length="186" mass="20886">MGYQEKKDLVLREIKQSMDMINAEEAEKMVHMICAAEQVFVVGVGRVLLMMKAFVKRLNHLGISANYVGAVNEPAITERDVLIVGSGSGESVVPLEIMKIAKCYQAKIIHIGSNQHSSMRPYEDLFVRIPCSTKLHQEDEIESEQIMSSLFEQSLLLLGDAAAMMIAEEKEIKDIHALWKMHANLE</sequence>
<keyword evidence="3" id="KW-0413">Isomerase</keyword>
<evidence type="ECO:0000313" key="4">
    <source>
        <dbReference type="Proteomes" id="UP000886721"/>
    </source>
</evidence>
<protein>
    <submittedName>
        <fullName evidence="3">Sugar isomerase</fullName>
    </submittedName>
</protein>
<dbReference type="AlphaFoldDB" id="A0A9D2B9Q9"/>
<organism evidence="3 4">
    <name type="scientific">Candidatus Anaerostipes excrementavium</name>
    <dbReference type="NCBI Taxonomy" id="2838463"/>
    <lineage>
        <taxon>Bacteria</taxon>
        <taxon>Bacillati</taxon>
        <taxon>Bacillota</taxon>
        <taxon>Clostridia</taxon>
        <taxon>Lachnospirales</taxon>
        <taxon>Lachnospiraceae</taxon>
        <taxon>Anaerostipes</taxon>
    </lineage>
</organism>
<reference evidence="3" key="1">
    <citation type="journal article" date="2021" name="PeerJ">
        <title>Extensive microbial diversity within the chicken gut microbiome revealed by metagenomics and culture.</title>
        <authorList>
            <person name="Gilroy R."/>
            <person name="Ravi A."/>
            <person name="Getino M."/>
            <person name="Pursley I."/>
            <person name="Horton D.L."/>
            <person name="Alikhan N.F."/>
            <person name="Baker D."/>
            <person name="Gharbi K."/>
            <person name="Hall N."/>
            <person name="Watson M."/>
            <person name="Adriaenssens E.M."/>
            <person name="Foster-Nyarko E."/>
            <person name="Jarju S."/>
            <person name="Secka A."/>
            <person name="Antonio M."/>
            <person name="Oren A."/>
            <person name="Chaudhuri R.R."/>
            <person name="La Ragione R."/>
            <person name="Hildebrand F."/>
            <person name="Pallen M.J."/>
        </authorList>
    </citation>
    <scope>NUCLEOTIDE SEQUENCE</scope>
    <source>
        <strain evidence="3">CHK191-13928</strain>
    </source>
</reference>
<comment type="similarity">
    <text evidence="1">Belongs to the SIS family. PHI subfamily.</text>
</comment>
<dbReference type="InterPro" id="IPR046348">
    <property type="entry name" value="SIS_dom_sf"/>
</dbReference>
<dbReference type="PANTHER" id="PTHR43443">
    <property type="entry name" value="3-HEXULOSE-6-PHOSPHATE ISOMERASE"/>
    <property type="match status" value="1"/>
</dbReference>
<reference evidence="3" key="2">
    <citation type="submission" date="2021-04" db="EMBL/GenBank/DDBJ databases">
        <authorList>
            <person name="Gilroy R."/>
        </authorList>
    </citation>
    <scope>NUCLEOTIDE SEQUENCE</scope>
    <source>
        <strain evidence="3">CHK191-13928</strain>
    </source>
</reference>
<gene>
    <name evidence="3" type="ORF">H9735_04680</name>
</gene>
<evidence type="ECO:0000313" key="3">
    <source>
        <dbReference type="EMBL" id="HIX67409.1"/>
    </source>
</evidence>
<evidence type="ECO:0000259" key="2">
    <source>
        <dbReference type="PROSITE" id="PS51464"/>
    </source>
</evidence>
<comment type="caution">
    <text evidence="3">The sequence shown here is derived from an EMBL/GenBank/DDBJ whole genome shotgun (WGS) entry which is preliminary data.</text>
</comment>
<dbReference type="EMBL" id="DXEM01000014">
    <property type="protein sequence ID" value="HIX67409.1"/>
    <property type="molecule type" value="Genomic_DNA"/>
</dbReference>
<dbReference type="PROSITE" id="PS51464">
    <property type="entry name" value="SIS"/>
    <property type="match status" value="1"/>
</dbReference>
<dbReference type="GO" id="GO:0097367">
    <property type="term" value="F:carbohydrate derivative binding"/>
    <property type="evidence" value="ECO:0007669"/>
    <property type="project" value="InterPro"/>
</dbReference>
<dbReference type="InterPro" id="IPR001347">
    <property type="entry name" value="SIS_dom"/>
</dbReference>
<dbReference type="GO" id="GO:1901135">
    <property type="term" value="P:carbohydrate derivative metabolic process"/>
    <property type="evidence" value="ECO:0007669"/>
    <property type="project" value="InterPro"/>
</dbReference>
<accession>A0A9D2B9Q9</accession>
<dbReference type="InterPro" id="IPR017552">
    <property type="entry name" value="PHI/rmpB"/>
</dbReference>
<proteinExistence type="inferred from homology"/>
<feature type="domain" description="SIS" evidence="2">
    <location>
        <begin position="29"/>
        <end position="172"/>
    </location>
</feature>
<dbReference type="Proteomes" id="UP000886721">
    <property type="component" value="Unassembled WGS sequence"/>
</dbReference>
<dbReference type="PANTHER" id="PTHR43443:SF1">
    <property type="entry name" value="3-HEXULOSE-6-PHOSPHATE ISOMERASE"/>
    <property type="match status" value="1"/>
</dbReference>
<dbReference type="Gene3D" id="3.40.50.10490">
    <property type="entry name" value="Glucose-6-phosphate isomerase like protein, domain 1"/>
    <property type="match status" value="1"/>
</dbReference>